<feature type="transmembrane region" description="Helical" evidence="6">
    <location>
        <begin position="139"/>
        <end position="162"/>
    </location>
</feature>
<name>A0A430FJK6_9BIFI</name>
<evidence type="ECO:0000256" key="1">
    <source>
        <dbReference type="ARBA" id="ARBA00004141"/>
    </source>
</evidence>
<sequence length="292" mass="31200">MTISSAASEVAGMQRIGGAGTDRTERAERHSGKAIGGATVAAAGSACAASGMPSYRGLLWCDPRTKIVVVFTLGCFCLTLAGGDAQSMIIVRRLLAFAPALLLLFTRRRGAGIGYALCLVGFWLVATFVLPHVGGPIGWLIYASVGMMTQMLPAAMGAYWMLVTTTASELIGALQRMHVPLPITVPIAVMFRFLPVALAEQRAINDAMRMRGVRFGGGKVGQMLEYRVVPLMTNSVRIADELTQSALTRGLGYDKHRTSIARIGFHTIDMLMLLLCAACYIAWGLTAMGILQ</sequence>
<dbReference type="RefSeq" id="WP_206430745.1">
    <property type="nucleotide sequence ID" value="NZ_QXGL01000003.1"/>
</dbReference>
<keyword evidence="5 6" id="KW-0472">Membrane</keyword>
<evidence type="ECO:0000256" key="5">
    <source>
        <dbReference type="ARBA" id="ARBA00023136"/>
    </source>
</evidence>
<protein>
    <submittedName>
        <fullName evidence="7">Cobalt transport protein</fullName>
    </submittedName>
</protein>
<gene>
    <name evidence="7" type="ORF">D2E25_1048</name>
</gene>
<feature type="transmembrane region" description="Helical" evidence="6">
    <location>
        <begin position="271"/>
        <end position="291"/>
    </location>
</feature>
<keyword evidence="8" id="KW-1185">Reference proteome</keyword>
<dbReference type="Proteomes" id="UP000287533">
    <property type="component" value="Unassembled WGS sequence"/>
</dbReference>
<dbReference type="Pfam" id="PF02361">
    <property type="entry name" value="CbiQ"/>
    <property type="match status" value="1"/>
</dbReference>
<keyword evidence="4 6" id="KW-1133">Transmembrane helix</keyword>
<comment type="caution">
    <text evidence="7">The sequence shown here is derived from an EMBL/GenBank/DDBJ whole genome shotgun (WGS) entry which is preliminary data.</text>
</comment>
<proteinExistence type="predicted"/>
<keyword evidence="3 6" id="KW-0812">Transmembrane</keyword>
<dbReference type="CDD" id="cd16914">
    <property type="entry name" value="EcfT"/>
    <property type="match status" value="1"/>
</dbReference>
<reference evidence="7 8" key="1">
    <citation type="submission" date="2018-09" db="EMBL/GenBank/DDBJ databases">
        <title>Characterization of the phylogenetic diversity of five novel species belonging to the genus Bifidobacterium.</title>
        <authorList>
            <person name="Lugli G.A."/>
            <person name="Duranti S."/>
            <person name="Milani C."/>
        </authorList>
    </citation>
    <scope>NUCLEOTIDE SEQUENCE [LARGE SCALE GENOMIC DNA]</scope>
    <source>
        <strain evidence="7 8">2034B</strain>
    </source>
</reference>
<dbReference type="AlphaFoldDB" id="A0A430FJK6"/>
<evidence type="ECO:0000256" key="3">
    <source>
        <dbReference type="ARBA" id="ARBA00022692"/>
    </source>
</evidence>
<evidence type="ECO:0000313" key="8">
    <source>
        <dbReference type="Proteomes" id="UP000287533"/>
    </source>
</evidence>
<evidence type="ECO:0000256" key="2">
    <source>
        <dbReference type="ARBA" id="ARBA00022475"/>
    </source>
</evidence>
<dbReference type="PANTHER" id="PTHR34857:SF2">
    <property type="entry name" value="SLL0384 PROTEIN"/>
    <property type="match status" value="1"/>
</dbReference>
<keyword evidence="2" id="KW-1003">Cell membrane</keyword>
<accession>A0A430FJK6</accession>
<dbReference type="InterPro" id="IPR003339">
    <property type="entry name" value="ABC/ECF_trnsptr_transmembrane"/>
</dbReference>
<dbReference type="EMBL" id="QXGL01000003">
    <property type="protein sequence ID" value="RSX53075.1"/>
    <property type="molecule type" value="Genomic_DNA"/>
</dbReference>
<evidence type="ECO:0000256" key="6">
    <source>
        <dbReference type="SAM" id="Phobius"/>
    </source>
</evidence>
<dbReference type="GO" id="GO:0005886">
    <property type="term" value="C:plasma membrane"/>
    <property type="evidence" value="ECO:0007669"/>
    <property type="project" value="UniProtKB-ARBA"/>
</dbReference>
<evidence type="ECO:0000256" key="4">
    <source>
        <dbReference type="ARBA" id="ARBA00022989"/>
    </source>
</evidence>
<comment type="subcellular location">
    <subcellularLocation>
        <location evidence="1">Membrane</location>
        <topology evidence="1">Multi-pass membrane protein</topology>
    </subcellularLocation>
</comment>
<dbReference type="PANTHER" id="PTHR34857">
    <property type="entry name" value="SLL0384 PROTEIN"/>
    <property type="match status" value="1"/>
</dbReference>
<organism evidence="7 8">
    <name type="scientific">Bifidobacterium goeldii</name>
    <dbReference type="NCBI Taxonomy" id="2306975"/>
    <lineage>
        <taxon>Bacteria</taxon>
        <taxon>Bacillati</taxon>
        <taxon>Actinomycetota</taxon>
        <taxon>Actinomycetes</taxon>
        <taxon>Bifidobacteriales</taxon>
        <taxon>Bifidobacteriaceae</taxon>
        <taxon>Bifidobacterium</taxon>
    </lineage>
</organism>
<dbReference type="InterPro" id="IPR051611">
    <property type="entry name" value="ECF_transporter_component"/>
</dbReference>
<feature type="transmembrane region" description="Helical" evidence="6">
    <location>
        <begin position="67"/>
        <end position="83"/>
    </location>
</feature>
<evidence type="ECO:0000313" key="7">
    <source>
        <dbReference type="EMBL" id="RSX53075.1"/>
    </source>
</evidence>
<feature type="transmembrane region" description="Helical" evidence="6">
    <location>
        <begin position="113"/>
        <end position="133"/>
    </location>
</feature>